<dbReference type="EMBL" id="FJVC01000413">
    <property type="protein sequence ID" value="CZT50129.1"/>
    <property type="molecule type" value="Genomic_DNA"/>
</dbReference>
<dbReference type="AlphaFoldDB" id="A0A1E1MM09"/>
<sequence>MAIIDLNRLLFKHEEENASRIRLCFVTVLPVRGNVLFVLEQETIEIDSSQARFQSIVNAVKRLVARQGFGGGSSIAA</sequence>
<dbReference type="Proteomes" id="UP000177625">
    <property type="component" value="Unassembled WGS sequence"/>
</dbReference>
<accession>A0A1E1MM09</accession>
<evidence type="ECO:0000313" key="1">
    <source>
        <dbReference type="EMBL" id="CZT50129.1"/>
    </source>
</evidence>
<name>A0A1E1MM09_RHYSE</name>
<gene>
    <name evidence="1" type="ORF">RSE6_11062</name>
</gene>
<evidence type="ECO:0000313" key="2">
    <source>
        <dbReference type="Proteomes" id="UP000177625"/>
    </source>
</evidence>
<organism evidence="1 2">
    <name type="scientific">Rhynchosporium secalis</name>
    <name type="common">Barley scald fungus</name>
    <dbReference type="NCBI Taxonomy" id="38038"/>
    <lineage>
        <taxon>Eukaryota</taxon>
        <taxon>Fungi</taxon>
        <taxon>Dikarya</taxon>
        <taxon>Ascomycota</taxon>
        <taxon>Pezizomycotina</taxon>
        <taxon>Leotiomycetes</taxon>
        <taxon>Helotiales</taxon>
        <taxon>Ploettnerulaceae</taxon>
        <taxon>Rhynchosporium</taxon>
    </lineage>
</organism>
<protein>
    <submittedName>
        <fullName evidence="1">Uncharacterized protein</fullName>
    </submittedName>
</protein>
<proteinExistence type="predicted"/>
<keyword evidence="2" id="KW-1185">Reference proteome</keyword>
<reference evidence="2" key="1">
    <citation type="submission" date="2016-03" db="EMBL/GenBank/DDBJ databases">
        <authorList>
            <person name="Guldener U."/>
        </authorList>
    </citation>
    <scope>NUCLEOTIDE SEQUENCE [LARGE SCALE GENOMIC DNA]</scope>
</reference>